<dbReference type="AlphaFoldDB" id="A0A1F7VFQ3"/>
<protein>
    <submittedName>
        <fullName evidence="1">Uncharacterized protein</fullName>
    </submittedName>
</protein>
<proteinExistence type="predicted"/>
<reference evidence="1 2" key="1">
    <citation type="journal article" date="2016" name="Nat. Commun.">
        <title>Thousands of microbial genomes shed light on interconnected biogeochemical processes in an aquifer system.</title>
        <authorList>
            <person name="Anantharaman K."/>
            <person name="Brown C.T."/>
            <person name="Hug L.A."/>
            <person name="Sharon I."/>
            <person name="Castelle C.J."/>
            <person name="Probst A.J."/>
            <person name="Thomas B.C."/>
            <person name="Singh A."/>
            <person name="Wilkins M.J."/>
            <person name="Karaoz U."/>
            <person name="Brodie E.L."/>
            <person name="Williams K.H."/>
            <person name="Hubbard S.S."/>
            <person name="Banfield J.F."/>
        </authorList>
    </citation>
    <scope>NUCLEOTIDE SEQUENCE [LARGE SCALE GENOMIC DNA]</scope>
</reference>
<dbReference type="EMBL" id="MGES01000007">
    <property type="protein sequence ID" value="OGL89325.1"/>
    <property type="molecule type" value="Genomic_DNA"/>
</dbReference>
<sequence length="124" mass="14429">MVIKLPRVSENIRVIMQRLGYNEHHDRHAVEQNFVMRLSGERYPRFHGYVEEKPDGFLLKVHVDMQETKVYGPRHGGVYDGELLEQEAARILRMVSLLQKEDAARVVTVPLKEKRGFFTRLLGG</sequence>
<evidence type="ECO:0000313" key="2">
    <source>
        <dbReference type="Proteomes" id="UP000176678"/>
    </source>
</evidence>
<evidence type="ECO:0000313" key="1">
    <source>
        <dbReference type="EMBL" id="OGL89325.1"/>
    </source>
</evidence>
<accession>A0A1F7VFQ3</accession>
<dbReference type="Proteomes" id="UP000176678">
    <property type="component" value="Unassembled WGS sequence"/>
</dbReference>
<dbReference type="STRING" id="1802410.A3H75_02565"/>
<comment type="caution">
    <text evidence="1">The sequence shown here is derived from an EMBL/GenBank/DDBJ whole genome shotgun (WGS) entry which is preliminary data.</text>
</comment>
<gene>
    <name evidence="1" type="ORF">A3H75_02565</name>
</gene>
<organism evidence="1 2">
    <name type="scientific">Candidatus Uhrbacteria bacterium RIFCSPLOWO2_02_FULL_51_9</name>
    <dbReference type="NCBI Taxonomy" id="1802410"/>
    <lineage>
        <taxon>Bacteria</taxon>
        <taxon>Candidatus Uhriibacteriota</taxon>
    </lineage>
</organism>
<name>A0A1F7VFQ3_9BACT</name>